<feature type="transmembrane region" description="Helical" evidence="1">
    <location>
        <begin position="110"/>
        <end position="131"/>
    </location>
</feature>
<dbReference type="KEGG" id="bsau:DWV08_04315"/>
<proteinExistence type="predicted"/>
<dbReference type="GO" id="GO:0005886">
    <property type="term" value="C:plasma membrane"/>
    <property type="evidence" value="ECO:0007669"/>
    <property type="project" value="TreeGrafter"/>
</dbReference>
<dbReference type="AlphaFoldDB" id="A0A345YLW1"/>
<keyword evidence="4" id="KW-1185">Reference proteome</keyword>
<protein>
    <recommendedName>
        <fullName evidence="6">DUF308 domain-containing protein</fullName>
    </recommendedName>
</protein>
<gene>
    <name evidence="2" type="ORF">DWV08_04315</name>
    <name evidence="3" type="ORF">DXU92_12890</name>
</gene>
<sequence length="213" mass="22261">MVTMSDDVIGFAQKVNNQPRIPGAVSLWTLSLAYGVVTLGLGVTLVAWPRSSLVVIAVLVALQLLVAGVLRVVAAVLPIELHLVDRLLLAVTGALAVIVGLLCLREPLQTVLTLSIVLGAWWVLCGVVDVVRAVLTERGVERALSIIRALLTVGVGCLLVVIPKLSLGLMVLIVSLGMIVIGLLSILGAVQLRSARNSSETPGLRPPSPARAS</sequence>
<dbReference type="Proteomes" id="UP000254236">
    <property type="component" value="Chromosome"/>
</dbReference>
<dbReference type="RefSeq" id="WP_115412665.1">
    <property type="nucleotide sequence ID" value="NZ_ML133885.1"/>
</dbReference>
<dbReference type="InterPro" id="IPR052712">
    <property type="entry name" value="Acid_resist_chaperone_HdeD"/>
</dbReference>
<keyword evidence="1" id="KW-0812">Transmembrane</keyword>
<keyword evidence="1" id="KW-0472">Membrane</keyword>
<feature type="transmembrane region" description="Helical" evidence="1">
    <location>
        <begin position="86"/>
        <end position="104"/>
    </location>
</feature>
<reference evidence="2 4" key="1">
    <citation type="submission" date="2018-07" db="EMBL/GenBank/DDBJ databases">
        <title>Brachybacterium saurashtrense DSM 23186 genome sequence.</title>
        <authorList>
            <person name="Guo L."/>
        </authorList>
    </citation>
    <scope>NUCLEOTIDE SEQUENCE [LARGE SCALE GENOMIC DNA]</scope>
    <source>
        <strain evidence="2 4">DSM 23186</strain>
    </source>
</reference>
<feature type="transmembrane region" description="Helical" evidence="1">
    <location>
        <begin position="168"/>
        <end position="190"/>
    </location>
</feature>
<dbReference type="PANTHER" id="PTHR34989:SF1">
    <property type="entry name" value="PROTEIN HDED"/>
    <property type="match status" value="1"/>
</dbReference>
<evidence type="ECO:0000313" key="3">
    <source>
        <dbReference type="EMBL" id="RRR21597.1"/>
    </source>
</evidence>
<reference evidence="3 5" key="2">
    <citation type="submission" date="2018-08" db="EMBL/GenBank/DDBJ databases">
        <title>Brachybacterium saurashtrense DSM 23186.</title>
        <authorList>
            <person name="Li Y."/>
        </authorList>
    </citation>
    <scope>NUCLEOTIDE SEQUENCE [LARGE SCALE GENOMIC DNA]</scope>
    <source>
        <strain evidence="3 5">DSM 23186</strain>
    </source>
</reference>
<dbReference type="EMBL" id="CP031356">
    <property type="protein sequence ID" value="AXK44913.1"/>
    <property type="molecule type" value="Genomic_DNA"/>
</dbReference>
<feature type="transmembrane region" description="Helical" evidence="1">
    <location>
        <begin position="21"/>
        <end position="48"/>
    </location>
</feature>
<dbReference type="InterPro" id="IPR005325">
    <property type="entry name" value="DUF308_memb"/>
</dbReference>
<dbReference type="Pfam" id="PF03729">
    <property type="entry name" value="DUF308"/>
    <property type="match status" value="2"/>
</dbReference>
<evidence type="ECO:0000313" key="4">
    <source>
        <dbReference type="Proteomes" id="UP000254236"/>
    </source>
</evidence>
<evidence type="ECO:0000256" key="1">
    <source>
        <dbReference type="SAM" id="Phobius"/>
    </source>
</evidence>
<dbReference type="EMBL" id="QSWH01000006">
    <property type="protein sequence ID" value="RRR21597.1"/>
    <property type="molecule type" value="Genomic_DNA"/>
</dbReference>
<evidence type="ECO:0000313" key="5">
    <source>
        <dbReference type="Proteomes" id="UP000282185"/>
    </source>
</evidence>
<dbReference type="Proteomes" id="UP000282185">
    <property type="component" value="Unassembled WGS sequence"/>
</dbReference>
<keyword evidence="1" id="KW-1133">Transmembrane helix</keyword>
<evidence type="ECO:0000313" key="2">
    <source>
        <dbReference type="EMBL" id="AXK44913.1"/>
    </source>
</evidence>
<dbReference type="PANTHER" id="PTHR34989">
    <property type="entry name" value="PROTEIN HDED"/>
    <property type="match status" value="1"/>
</dbReference>
<accession>A0A345YLW1</accession>
<dbReference type="OrthoDB" id="3776740at2"/>
<feature type="transmembrane region" description="Helical" evidence="1">
    <location>
        <begin position="143"/>
        <end position="162"/>
    </location>
</feature>
<organism evidence="3 5">
    <name type="scientific">Brachybacterium saurashtrense</name>
    <dbReference type="NCBI Taxonomy" id="556288"/>
    <lineage>
        <taxon>Bacteria</taxon>
        <taxon>Bacillati</taxon>
        <taxon>Actinomycetota</taxon>
        <taxon>Actinomycetes</taxon>
        <taxon>Micrococcales</taxon>
        <taxon>Dermabacteraceae</taxon>
        <taxon>Brachybacterium</taxon>
    </lineage>
</organism>
<feature type="transmembrane region" description="Helical" evidence="1">
    <location>
        <begin position="54"/>
        <end position="74"/>
    </location>
</feature>
<evidence type="ECO:0008006" key="6">
    <source>
        <dbReference type="Google" id="ProtNLM"/>
    </source>
</evidence>
<name>A0A345YLW1_9MICO</name>